<feature type="domain" description="Thioester reductase (TE)" evidence="3">
    <location>
        <begin position="73"/>
        <end position="226"/>
    </location>
</feature>
<dbReference type="EMBL" id="JAPEUR010000563">
    <property type="protein sequence ID" value="KAJ4308179.1"/>
    <property type="molecule type" value="Genomic_DNA"/>
</dbReference>
<gene>
    <name evidence="4" type="ORF">N0V84_012249</name>
</gene>
<dbReference type="InterPro" id="IPR013120">
    <property type="entry name" value="FAR_NAD-bd"/>
</dbReference>
<dbReference type="OrthoDB" id="429813at2759"/>
<dbReference type="AlphaFoldDB" id="A0A9W8W3P9"/>
<dbReference type="PANTHER" id="PTHR44845">
    <property type="entry name" value="CARRIER DOMAIN-CONTAINING PROTEIN"/>
    <property type="match status" value="1"/>
</dbReference>
<evidence type="ECO:0000313" key="4">
    <source>
        <dbReference type="EMBL" id="KAJ4308179.1"/>
    </source>
</evidence>
<evidence type="ECO:0000259" key="3">
    <source>
        <dbReference type="Pfam" id="PF07993"/>
    </source>
</evidence>
<dbReference type="PANTHER" id="PTHR44845:SF1">
    <property type="entry name" value="L-2-AMINOADIPATE REDUCTASE"/>
    <property type="match status" value="1"/>
</dbReference>
<organism evidence="4 5">
    <name type="scientific">Fusarium piperis</name>
    <dbReference type="NCBI Taxonomy" id="1435070"/>
    <lineage>
        <taxon>Eukaryota</taxon>
        <taxon>Fungi</taxon>
        <taxon>Dikarya</taxon>
        <taxon>Ascomycota</taxon>
        <taxon>Pezizomycotina</taxon>
        <taxon>Sordariomycetes</taxon>
        <taxon>Hypocreomycetidae</taxon>
        <taxon>Hypocreales</taxon>
        <taxon>Nectriaceae</taxon>
        <taxon>Fusarium</taxon>
        <taxon>Fusarium solani species complex</taxon>
    </lineage>
</organism>
<dbReference type="Proteomes" id="UP001140502">
    <property type="component" value="Unassembled WGS sequence"/>
</dbReference>
<evidence type="ECO:0000256" key="1">
    <source>
        <dbReference type="ARBA" id="ARBA00022450"/>
    </source>
</evidence>
<proteinExistence type="predicted"/>
<name>A0A9W8W3P9_9HYPO</name>
<dbReference type="Pfam" id="PF07993">
    <property type="entry name" value="NAD_binding_4"/>
    <property type="match status" value="1"/>
</dbReference>
<accession>A0A9W8W3P9</accession>
<dbReference type="SUPFAM" id="SSF51735">
    <property type="entry name" value="NAD(P)-binding Rossmann-fold domains"/>
    <property type="match status" value="1"/>
</dbReference>
<comment type="caution">
    <text evidence="4">The sequence shown here is derived from an EMBL/GenBank/DDBJ whole genome shotgun (WGS) entry which is preliminary data.</text>
</comment>
<keyword evidence="5" id="KW-1185">Reference proteome</keyword>
<keyword evidence="2" id="KW-0597">Phosphoprotein</keyword>
<evidence type="ECO:0000313" key="5">
    <source>
        <dbReference type="Proteomes" id="UP001140502"/>
    </source>
</evidence>
<reference evidence="4" key="1">
    <citation type="submission" date="2022-10" db="EMBL/GenBank/DDBJ databases">
        <title>Tapping the CABI collections for fungal endophytes: first genome assemblies for Collariella, Neodidymelliopsis, Ascochyta clinopodiicola, Didymella pomorum, Didymosphaeria variabile, Neocosmospora piperis and Neocucurbitaria cava.</title>
        <authorList>
            <person name="Hill R."/>
        </authorList>
    </citation>
    <scope>NUCLEOTIDE SEQUENCE</scope>
    <source>
        <strain evidence="4">IMI 366586</strain>
    </source>
</reference>
<protein>
    <recommendedName>
        <fullName evidence="3">Thioester reductase (TE) domain-containing protein</fullName>
    </recommendedName>
</protein>
<sequence>MRSEILKTVQLGNSKLGQTVVSGHPSIEQLSQLLLGLHLGQDSIKAGSIEEEMGHLLEKYGKFTEKDPSSVVITGAPGSLGAHVVTKLATDPAVTKIYCLVRAADDSQALHRVKESMIQRKVYHNLPLEARCKIVALPSDLSDPQLGLPTMTYASITTNLRSVVHCAWSVNFNMQLSSFEKGNIAGVKHLIDLCQAAGSSACMNFCSSVGLNLCAKAARADVTTRVLGVGQIVADTRNVIWNAQEGVPMMMQTAVTIDSGSVFTNITNPKTSDWTQDLLPALRNAGLVFDELEPKEWVQRLRASTPDPKANPPDQAG</sequence>
<evidence type="ECO:0000256" key="2">
    <source>
        <dbReference type="ARBA" id="ARBA00022553"/>
    </source>
</evidence>
<keyword evidence="1" id="KW-0596">Phosphopantetheine</keyword>
<dbReference type="InterPro" id="IPR036291">
    <property type="entry name" value="NAD(P)-bd_dom_sf"/>
</dbReference>
<dbReference type="Gene3D" id="3.40.50.720">
    <property type="entry name" value="NAD(P)-binding Rossmann-like Domain"/>
    <property type="match status" value="2"/>
</dbReference>